<dbReference type="RefSeq" id="WP_176245062.1">
    <property type="nucleotide sequence ID" value="NZ_FWFR01000002.1"/>
</dbReference>
<evidence type="ECO:0000256" key="1">
    <source>
        <dbReference type="ARBA" id="ARBA00006432"/>
    </source>
</evidence>
<dbReference type="GO" id="GO:0004467">
    <property type="term" value="F:long-chain fatty acid-CoA ligase activity"/>
    <property type="evidence" value="ECO:0007669"/>
    <property type="project" value="UniProtKB-EC"/>
</dbReference>
<sequence length="552" mass="60509">MNPFRDLTYAESISLVAERYGDREAVVFRDERYSFADVKVQVDRASARFASLGLRPDDKVAILLPNRPEFIWYWLGASQMGLVAVMLNTRLRKDELAYQLAQSDSRAVIVPGDGAFRDVLGELSELAPALLTGEPGKLGSEQLPELAYVIAVDPFDERYSGALDWSKPGPADLPMPPMERDGSKPGSIVYSSGTTALPKGAMITHCVWRKAWDIGDRVDLTEDDVLYMAIPLFGSMATLNGVLPYLVRGARQVIGEQFDAGACLRAIEKEKVTGIHLLALSVDQLIRHPDFDKYDRSSLRISYTLSIDPAVLDAVADVIGVPGVMTGYGLTETTTVATRNRWDDPRDIRHTTQGWALPDVEIKIVDSETLDELPPDSPGEIWVRGYCTMAGYYKKPAETAACLRDDGWFRTGDLGQLDATGRVRLFGRLGDGYKSRGFNVFPEEIEQVVNRHPAVAASSVVGVPDPLADMIGAVFVILKDGAGLTADELIAFLKPKLAGFKMPGHVFFVDTFPLTSGTGKVQKFRLREMAAERLGLPAPVGRNKQQTQRAGA</sequence>
<dbReference type="InterPro" id="IPR042099">
    <property type="entry name" value="ANL_N_sf"/>
</dbReference>
<dbReference type="PANTHER" id="PTHR43201">
    <property type="entry name" value="ACYL-COA SYNTHETASE"/>
    <property type="match status" value="1"/>
</dbReference>
<dbReference type="EMBL" id="FWFR01000002">
    <property type="protein sequence ID" value="SLN63808.1"/>
    <property type="molecule type" value="Genomic_DNA"/>
</dbReference>
<reference evidence="5 6" key="1">
    <citation type="submission" date="2017-03" db="EMBL/GenBank/DDBJ databases">
        <authorList>
            <person name="Afonso C.L."/>
            <person name="Miller P.J."/>
            <person name="Scott M.A."/>
            <person name="Spackman E."/>
            <person name="Goraichik I."/>
            <person name="Dimitrov K.M."/>
            <person name="Suarez D.L."/>
            <person name="Swayne D.E."/>
        </authorList>
    </citation>
    <scope>NUCLEOTIDE SEQUENCE [LARGE SCALE GENOMIC DNA]</scope>
    <source>
        <strain evidence="5 6">CECT 7691</strain>
    </source>
</reference>
<dbReference type="Proteomes" id="UP000193200">
    <property type="component" value="Unassembled WGS sequence"/>
</dbReference>
<keyword evidence="2 5" id="KW-0436">Ligase</keyword>
<accession>A0A1Y5TK39</accession>
<keyword evidence="6" id="KW-1185">Reference proteome</keyword>
<comment type="similarity">
    <text evidence="1">Belongs to the ATP-dependent AMP-binding enzyme family.</text>
</comment>
<dbReference type="InterPro" id="IPR025110">
    <property type="entry name" value="AMP-bd_C"/>
</dbReference>
<dbReference type="InterPro" id="IPR045851">
    <property type="entry name" value="AMP-bd_C_sf"/>
</dbReference>
<evidence type="ECO:0000259" key="3">
    <source>
        <dbReference type="Pfam" id="PF00501"/>
    </source>
</evidence>
<name>A0A1Y5TK39_9PROT</name>
<dbReference type="Gene3D" id="3.40.50.12780">
    <property type="entry name" value="N-terminal domain of ligase-like"/>
    <property type="match status" value="1"/>
</dbReference>
<dbReference type="EC" id="6.2.1.3" evidence="5"/>
<feature type="domain" description="AMP-binding enzyme C-terminal" evidence="4">
    <location>
        <begin position="444"/>
        <end position="516"/>
    </location>
</feature>
<dbReference type="InterPro" id="IPR000873">
    <property type="entry name" value="AMP-dep_synth/lig_dom"/>
</dbReference>
<proteinExistence type="inferred from homology"/>
<dbReference type="InParanoid" id="A0A1Y5TK39"/>
<organism evidence="5 6">
    <name type="scientific">Oceanibacterium hippocampi</name>
    <dbReference type="NCBI Taxonomy" id="745714"/>
    <lineage>
        <taxon>Bacteria</taxon>
        <taxon>Pseudomonadati</taxon>
        <taxon>Pseudomonadota</taxon>
        <taxon>Alphaproteobacteria</taxon>
        <taxon>Sneathiellales</taxon>
        <taxon>Sneathiellaceae</taxon>
        <taxon>Oceanibacterium</taxon>
    </lineage>
</organism>
<evidence type="ECO:0000256" key="2">
    <source>
        <dbReference type="ARBA" id="ARBA00022598"/>
    </source>
</evidence>
<dbReference type="PANTHER" id="PTHR43201:SF5">
    <property type="entry name" value="MEDIUM-CHAIN ACYL-COA LIGASE ACSF2, MITOCHONDRIAL"/>
    <property type="match status" value="1"/>
</dbReference>
<protein>
    <submittedName>
        <fullName evidence="5">Long-chain-fatty-acid--CoA ligase</fullName>
        <ecNumber evidence="5">6.2.1.3</ecNumber>
    </submittedName>
</protein>
<evidence type="ECO:0000259" key="4">
    <source>
        <dbReference type="Pfam" id="PF13193"/>
    </source>
</evidence>
<evidence type="ECO:0000313" key="6">
    <source>
        <dbReference type="Proteomes" id="UP000193200"/>
    </source>
</evidence>
<dbReference type="AlphaFoldDB" id="A0A1Y5TK39"/>
<dbReference type="Pfam" id="PF13193">
    <property type="entry name" value="AMP-binding_C"/>
    <property type="match status" value="1"/>
</dbReference>
<dbReference type="GO" id="GO:0031956">
    <property type="term" value="F:medium-chain fatty acid-CoA ligase activity"/>
    <property type="evidence" value="ECO:0007669"/>
    <property type="project" value="TreeGrafter"/>
</dbReference>
<dbReference type="Gene3D" id="3.30.300.30">
    <property type="match status" value="1"/>
</dbReference>
<dbReference type="Pfam" id="PF00501">
    <property type="entry name" value="AMP-binding"/>
    <property type="match status" value="1"/>
</dbReference>
<dbReference type="SUPFAM" id="SSF56801">
    <property type="entry name" value="Acetyl-CoA synthetase-like"/>
    <property type="match status" value="1"/>
</dbReference>
<feature type="domain" description="AMP-dependent synthetase/ligase" evidence="3">
    <location>
        <begin position="17"/>
        <end position="393"/>
    </location>
</feature>
<gene>
    <name evidence="5" type="primary">lcfB_8</name>
    <name evidence="5" type="ORF">OCH7691_02876</name>
</gene>
<evidence type="ECO:0000313" key="5">
    <source>
        <dbReference type="EMBL" id="SLN63808.1"/>
    </source>
</evidence>